<evidence type="ECO:0000313" key="2">
    <source>
        <dbReference type="EMBL" id="KAF6119775.1"/>
    </source>
</evidence>
<dbReference type="EMBL" id="JABVXQ010000003">
    <property type="protein sequence ID" value="KAF6119775.1"/>
    <property type="molecule type" value="Genomic_DNA"/>
</dbReference>
<proteinExistence type="predicted"/>
<evidence type="ECO:0000256" key="1">
    <source>
        <dbReference type="SAM" id="MobiDB-lite"/>
    </source>
</evidence>
<feature type="region of interest" description="Disordered" evidence="1">
    <location>
        <begin position="1"/>
        <end position="31"/>
    </location>
</feature>
<comment type="caution">
    <text evidence="2">The sequence shown here is derived from an EMBL/GenBank/DDBJ whole genome shotgun (WGS) entry which is preliminary data.</text>
</comment>
<organism evidence="2 3">
    <name type="scientific">Phyllostomus discolor</name>
    <name type="common">pale spear-nosed bat</name>
    <dbReference type="NCBI Taxonomy" id="89673"/>
    <lineage>
        <taxon>Eukaryota</taxon>
        <taxon>Metazoa</taxon>
        <taxon>Chordata</taxon>
        <taxon>Craniata</taxon>
        <taxon>Vertebrata</taxon>
        <taxon>Euteleostomi</taxon>
        <taxon>Mammalia</taxon>
        <taxon>Eutheria</taxon>
        <taxon>Laurasiatheria</taxon>
        <taxon>Chiroptera</taxon>
        <taxon>Yangochiroptera</taxon>
        <taxon>Phyllostomidae</taxon>
        <taxon>Phyllostominae</taxon>
        <taxon>Phyllostomus</taxon>
    </lineage>
</organism>
<dbReference type="AlphaFoldDB" id="A0A834AWF6"/>
<name>A0A834AWF6_9CHIR</name>
<feature type="region of interest" description="Disordered" evidence="1">
    <location>
        <begin position="87"/>
        <end position="108"/>
    </location>
</feature>
<evidence type="ECO:0000313" key="3">
    <source>
        <dbReference type="Proteomes" id="UP000664940"/>
    </source>
</evidence>
<sequence>MAGSVRGRAARAPASQRATEEGHWRAVPLRPPTGCRATAVSLEPCCLGTLCRGWTSQEEQQRVRGVEHSDVQWGLPAGAQQVVIQGPKAGTGEWGGPGAGGHGRGWGSVDLQLATLGGGRQKGVMDET</sequence>
<accession>A0A834AWF6</accession>
<feature type="compositionally biased region" description="Gly residues" evidence="1">
    <location>
        <begin position="92"/>
        <end position="106"/>
    </location>
</feature>
<reference evidence="2 3" key="1">
    <citation type="journal article" date="2020" name="Nature">
        <title>Six reference-quality genomes reveal evolution of bat adaptations.</title>
        <authorList>
            <person name="Jebb D."/>
            <person name="Huang Z."/>
            <person name="Pippel M."/>
            <person name="Hughes G.M."/>
            <person name="Lavrichenko K."/>
            <person name="Devanna P."/>
            <person name="Winkler S."/>
            <person name="Jermiin L.S."/>
            <person name="Skirmuntt E.C."/>
            <person name="Katzourakis A."/>
            <person name="Burkitt-Gray L."/>
            <person name="Ray D.A."/>
            <person name="Sullivan K.A.M."/>
            <person name="Roscito J.G."/>
            <person name="Kirilenko B.M."/>
            <person name="Davalos L.M."/>
            <person name="Corthals A.P."/>
            <person name="Power M.L."/>
            <person name="Jones G."/>
            <person name="Ransome R.D."/>
            <person name="Dechmann D.K.N."/>
            <person name="Locatelli A.G."/>
            <person name="Puechmaille S.J."/>
            <person name="Fedrigo O."/>
            <person name="Jarvis E.D."/>
            <person name="Hiller M."/>
            <person name="Vernes S.C."/>
            <person name="Myers E.W."/>
            <person name="Teeling E.C."/>
        </authorList>
    </citation>
    <scope>NUCLEOTIDE SEQUENCE [LARGE SCALE GENOMIC DNA]</scope>
    <source>
        <strain evidence="2">Bat1K_MPI-CBG_1</strain>
    </source>
</reference>
<protein>
    <submittedName>
        <fullName evidence="2">Uncharacterized protein</fullName>
    </submittedName>
</protein>
<dbReference type="Proteomes" id="UP000664940">
    <property type="component" value="Unassembled WGS sequence"/>
</dbReference>
<gene>
    <name evidence="2" type="ORF">HJG60_010185</name>
</gene>